<sequence length="259" mass="29296">MNVIVTTAGRTNDEMIRQAKLVAHKLNGRYIERKKRSVQMIQTSEKVDCLVVGKERLELYPLGETAPFFFHPNSAMFRIRRLMKGDHDPFLEATRLETGKSLLDCTLGLASDCIVASFAVGTKGKVTGIEGNACLAYIVKEGLNSWESGIPAMNQAMKQIKVTNQLSLAFLKSIPDGTYDCVYFDPMFEEHILDSDGIEALSHFAIYEEITDELINEAIRVAKERVVLKDHFRSTRFSEFGFEVFKRKTAKFHFGVIEK</sequence>
<organism evidence="1 2">
    <name type="scientific">Cytobacillus eiseniae</name>
    <dbReference type="NCBI Taxonomy" id="762947"/>
    <lineage>
        <taxon>Bacteria</taxon>
        <taxon>Bacillati</taxon>
        <taxon>Bacillota</taxon>
        <taxon>Bacilli</taxon>
        <taxon>Bacillales</taxon>
        <taxon>Bacillaceae</taxon>
        <taxon>Cytobacillus</taxon>
    </lineage>
</organism>
<protein>
    <recommendedName>
        <fullName evidence="3">Protein-L-IsoD(D-D) O-methyltransferase</fullName>
    </recommendedName>
</protein>
<evidence type="ECO:0000313" key="1">
    <source>
        <dbReference type="EMBL" id="MBP2241267.1"/>
    </source>
</evidence>
<accession>A0ABS4RED5</accession>
<dbReference type="PANTHER" id="PTHR36112">
    <property type="entry name" value="RIBOSOMAL RNA SMALL SUBUNIT METHYLTRANSFERASE J"/>
    <property type="match status" value="1"/>
</dbReference>
<dbReference type="InterPro" id="IPR029063">
    <property type="entry name" value="SAM-dependent_MTases_sf"/>
</dbReference>
<dbReference type="Gene3D" id="3.40.50.150">
    <property type="entry name" value="Vaccinia Virus protein VP39"/>
    <property type="match status" value="1"/>
</dbReference>
<dbReference type="Proteomes" id="UP001519293">
    <property type="component" value="Unassembled WGS sequence"/>
</dbReference>
<dbReference type="EMBL" id="JAGIKZ010000008">
    <property type="protein sequence ID" value="MBP2241267.1"/>
    <property type="molecule type" value="Genomic_DNA"/>
</dbReference>
<dbReference type="PANTHER" id="PTHR36112:SF1">
    <property type="entry name" value="RIBOSOMAL RNA SMALL SUBUNIT METHYLTRANSFERASE J"/>
    <property type="match status" value="1"/>
</dbReference>
<proteinExistence type="predicted"/>
<evidence type="ECO:0008006" key="3">
    <source>
        <dbReference type="Google" id="ProtNLM"/>
    </source>
</evidence>
<name>A0ABS4RED5_9BACI</name>
<dbReference type="SUPFAM" id="SSF53335">
    <property type="entry name" value="S-adenosyl-L-methionine-dependent methyltransferases"/>
    <property type="match status" value="1"/>
</dbReference>
<keyword evidence="2" id="KW-1185">Reference proteome</keyword>
<comment type="caution">
    <text evidence="1">The sequence shown here is derived from an EMBL/GenBank/DDBJ whole genome shotgun (WGS) entry which is preliminary data.</text>
</comment>
<evidence type="ECO:0000313" key="2">
    <source>
        <dbReference type="Proteomes" id="UP001519293"/>
    </source>
</evidence>
<dbReference type="InterPro" id="IPR007536">
    <property type="entry name" value="16SrRNA_methylTrfase_J"/>
</dbReference>
<reference evidence="1 2" key="1">
    <citation type="submission" date="2021-03" db="EMBL/GenBank/DDBJ databases">
        <title>Genomic Encyclopedia of Type Strains, Phase IV (KMG-IV): sequencing the most valuable type-strain genomes for metagenomic binning, comparative biology and taxonomic classification.</title>
        <authorList>
            <person name="Goeker M."/>
        </authorList>
    </citation>
    <scope>NUCLEOTIDE SEQUENCE [LARGE SCALE GENOMIC DNA]</scope>
    <source>
        <strain evidence="1 2">DSM 26675</strain>
    </source>
</reference>
<dbReference type="Pfam" id="PF04445">
    <property type="entry name" value="SAM_MT"/>
    <property type="match status" value="1"/>
</dbReference>
<gene>
    <name evidence="1" type="ORF">J2Z40_001829</name>
</gene>